<dbReference type="Proteomes" id="UP001059596">
    <property type="component" value="Chromosome 3R"/>
</dbReference>
<evidence type="ECO:0000256" key="1">
    <source>
        <dbReference type="SAM" id="Phobius"/>
    </source>
</evidence>
<reference evidence="2" key="1">
    <citation type="journal article" date="2023" name="Genome Biol. Evol.">
        <title>Long-read-based Genome Assembly of Drosophila gunungcola Reveals Fewer Chemosensory Genes in Flower-breeding Species.</title>
        <authorList>
            <person name="Negi A."/>
            <person name="Liao B.Y."/>
            <person name="Yeh S.D."/>
        </authorList>
    </citation>
    <scope>NUCLEOTIDE SEQUENCE</scope>
    <source>
        <strain evidence="2">Sukarami</strain>
    </source>
</reference>
<dbReference type="EMBL" id="JAMKOV010000001">
    <property type="protein sequence ID" value="KAI8045029.1"/>
    <property type="molecule type" value="Genomic_DNA"/>
</dbReference>
<evidence type="ECO:0000313" key="2">
    <source>
        <dbReference type="EMBL" id="KAI8045029.1"/>
    </source>
</evidence>
<keyword evidence="1" id="KW-0472">Membrane</keyword>
<keyword evidence="1" id="KW-1133">Transmembrane helix</keyword>
<comment type="caution">
    <text evidence="2">The sequence shown here is derived from an EMBL/GenBank/DDBJ whole genome shotgun (WGS) entry which is preliminary data.</text>
</comment>
<evidence type="ECO:0000313" key="3">
    <source>
        <dbReference type="Proteomes" id="UP001059596"/>
    </source>
</evidence>
<protein>
    <submittedName>
        <fullName evidence="2">Uncharacterized protein</fullName>
    </submittedName>
</protein>
<organism evidence="2 3">
    <name type="scientific">Drosophila gunungcola</name>
    <name type="common">fruit fly</name>
    <dbReference type="NCBI Taxonomy" id="103775"/>
    <lineage>
        <taxon>Eukaryota</taxon>
        <taxon>Metazoa</taxon>
        <taxon>Ecdysozoa</taxon>
        <taxon>Arthropoda</taxon>
        <taxon>Hexapoda</taxon>
        <taxon>Insecta</taxon>
        <taxon>Pterygota</taxon>
        <taxon>Neoptera</taxon>
        <taxon>Endopterygota</taxon>
        <taxon>Diptera</taxon>
        <taxon>Brachycera</taxon>
        <taxon>Muscomorpha</taxon>
        <taxon>Ephydroidea</taxon>
        <taxon>Drosophilidae</taxon>
        <taxon>Drosophila</taxon>
        <taxon>Sophophora</taxon>
    </lineage>
</organism>
<dbReference type="AlphaFoldDB" id="A0A9P9YYI6"/>
<name>A0A9P9YYI6_9MUSC</name>
<proteinExistence type="predicted"/>
<keyword evidence="1" id="KW-0812">Transmembrane</keyword>
<sequence>MRKLRSWNCSLCKSQSRRFQVLRCTLPILFIDAIINEGIIISIRSFDAVKETSQTL</sequence>
<keyword evidence="3" id="KW-1185">Reference proteome</keyword>
<gene>
    <name evidence="2" type="ORF">M5D96_001206</name>
</gene>
<accession>A0A9P9YYI6</accession>
<feature type="transmembrane region" description="Helical" evidence="1">
    <location>
        <begin position="21"/>
        <end position="43"/>
    </location>
</feature>